<evidence type="ECO:0000313" key="2">
    <source>
        <dbReference type="Proteomes" id="UP000800082"/>
    </source>
</evidence>
<dbReference type="RefSeq" id="XP_033445383.1">
    <property type="nucleotide sequence ID" value="XM_033598251.1"/>
</dbReference>
<dbReference type="EMBL" id="ML978987">
    <property type="protein sequence ID" value="KAF1925131.1"/>
    <property type="molecule type" value="Genomic_DNA"/>
</dbReference>
<gene>
    <name evidence="1" type="ORF">M421DRAFT_94943</name>
</gene>
<reference evidence="1" key="1">
    <citation type="journal article" date="2020" name="Stud. Mycol.">
        <title>101 Dothideomycetes genomes: a test case for predicting lifestyles and emergence of pathogens.</title>
        <authorList>
            <person name="Haridas S."/>
            <person name="Albert R."/>
            <person name="Binder M."/>
            <person name="Bloem J."/>
            <person name="Labutti K."/>
            <person name="Salamov A."/>
            <person name="Andreopoulos B."/>
            <person name="Baker S."/>
            <person name="Barry K."/>
            <person name="Bills G."/>
            <person name="Bluhm B."/>
            <person name="Cannon C."/>
            <person name="Castanera R."/>
            <person name="Culley D."/>
            <person name="Daum C."/>
            <person name="Ezra D."/>
            <person name="Gonzalez J."/>
            <person name="Henrissat B."/>
            <person name="Kuo A."/>
            <person name="Liang C."/>
            <person name="Lipzen A."/>
            <person name="Lutzoni F."/>
            <person name="Magnuson J."/>
            <person name="Mondo S."/>
            <person name="Nolan M."/>
            <person name="Ohm R."/>
            <person name="Pangilinan J."/>
            <person name="Park H.-J."/>
            <person name="Ramirez L."/>
            <person name="Alfaro M."/>
            <person name="Sun H."/>
            <person name="Tritt A."/>
            <person name="Yoshinaga Y."/>
            <person name="Zwiers L.-H."/>
            <person name="Turgeon B."/>
            <person name="Goodwin S."/>
            <person name="Spatafora J."/>
            <person name="Crous P."/>
            <person name="Grigoriev I."/>
        </authorList>
    </citation>
    <scope>NUCLEOTIDE SEQUENCE</scope>
    <source>
        <strain evidence="1">CBS 183.55</strain>
    </source>
</reference>
<sequence>MTGNDFGGVVFGGVLRSSVRTVIPEIRPSHPIVPCGSDESPSRHLAVFNTRFLTCLLKIYTSSDRLVVVMEDMRHIHTSTAEQAMLTTHRTRRAFLMQIMTSQTIQTPQLLWDDCIRETSEAAVQIWPDAFTCNVRSVSTRNFILVRAQRVKA</sequence>
<evidence type="ECO:0000313" key="1">
    <source>
        <dbReference type="EMBL" id="KAF1925131.1"/>
    </source>
</evidence>
<dbReference type="GeneID" id="54355918"/>
<dbReference type="Proteomes" id="UP000800082">
    <property type="component" value="Unassembled WGS sequence"/>
</dbReference>
<accession>A0A6A5RA93</accession>
<keyword evidence="2" id="KW-1185">Reference proteome</keyword>
<proteinExistence type="predicted"/>
<protein>
    <submittedName>
        <fullName evidence="1">Uncharacterized protein</fullName>
    </submittedName>
</protein>
<organism evidence="1 2">
    <name type="scientific">Didymella exigua CBS 183.55</name>
    <dbReference type="NCBI Taxonomy" id="1150837"/>
    <lineage>
        <taxon>Eukaryota</taxon>
        <taxon>Fungi</taxon>
        <taxon>Dikarya</taxon>
        <taxon>Ascomycota</taxon>
        <taxon>Pezizomycotina</taxon>
        <taxon>Dothideomycetes</taxon>
        <taxon>Pleosporomycetidae</taxon>
        <taxon>Pleosporales</taxon>
        <taxon>Pleosporineae</taxon>
        <taxon>Didymellaceae</taxon>
        <taxon>Didymella</taxon>
    </lineage>
</organism>
<name>A0A6A5RA93_9PLEO</name>
<dbReference type="AlphaFoldDB" id="A0A6A5RA93"/>